<dbReference type="Proteomes" id="UP000509594">
    <property type="component" value="Chromosome"/>
</dbReference>
<accession>A0A7D5E5I0</accession>
<evidence type="ECO:0000313" key="3">
    <source>
        <dbReference type="EMBL" id="QLC49013.1"/>
    </source>
</evidence>
<dbReference type="Gene3D" id="2.120.10.30">
    <property type="entry name" value="TolB, C-terminal domain"/>
    <property type="match status" value="1"/>
</dbReference>
<keyword evidence="2" id="KW-1133">Transmembrane helix</keyword>
<dbReference type="EMBL" id="CP058215">
    <property type="protein sequence ID" value="QLC49013.1"/>
    <property type="molecule type" value="Genomic_DNA"/>
</dbReference>
<dbReference type="KEGG" id="mzi:HWN40_01350"/>
<proteinExistence type="predicted"/>
<sequence>MLLILFHVSCAMGSPVLEVDENISEDEFYSDNYTNPDSLEAHRIATTASDSNLSQVKINDEFKPRETVSPDGNFSVHMKAVSTGSDMGIEEYVINNTQTGRETVIHGVATMGYYAVAFSPDSKMYAAPKIISCDDGRNCQYVIDISSAETNELLHRELIPYYKEDTKYTPMEWDRSSVYEIYWSEDGSSIVYDILGADIDGGTYPTTLVTNRLNVNYTELREMNGYVEPTAEFAQEANNSEEPPMYYAPQEQQEEDTSADENEAVAAPGFGILPAFVAMAILIVGRSLRRRSR</sequence>
<keyword evidence="2" id="KW-0812">Transmembrane</keyword>
<feature type="region of interest" description="Disordered" evidence="1">
    <location>
        <begin position="242"/>
        <end position="261"/>
    </location>
</feature>
<dbReference type="AlphaFoldDB" id="A0A7D5E5I0"/>
<keyword evidence="2" id="KW-0472">Membrane</keyword>
<feature type="compositionally biased region" description="Acidic residues" evidence="1">
    <location>
        <begin position="252"/>
        <end position="261"/>
    </location>
</feature>
<dbReference type="SUPFAM" id="SSF82171">
    <property type="entry name" value="DPP6 N-terminal domain-like"/>
    <property type="match status" value="1"/>
</dbReference>
<evidence type="ECO:0000256" key="2">
    <source>
        <dbReference type="SAM" id="Phobius"/>
    </source>
</evidence>
<organism evidence="3 4">
    <name type="scientific">Methanolobus zinderi</name>
    <dbReference type="NCBI Taxonomy" id="536044"/>
    <lineage>
        <taxon>Archaea</taxon>
        <taxon>Methanobacteriati</taxon>
        <taxon>Methanobacteriota</taxon>
        <taxon>Stenosarchaea group</taxon>
        <taxon>Methanomicrobia</taxon>
        <taxon>Methanosarcinales</taxon>
        <taxon>Methanosarcinaceae</taxon>
        <taxon>Methanolobus</taxon>
    </lineage>
</organism>
<evidence type="ECO:0000313" key="4">
    <source>
        <dbReference type="Proteomes" id="UP000509594"/>
    </source>
</evidence>
<protein>
    <submittedName>
        <fullName evidence="3">Uncharacterized protein</fullName>
    </submittedName>
</protein>
<keyword evidence="4" id="KW-1185">Reference proteome</keyword>
<dbReference type="RefSeq" id="WP_176964076.1">
    <property type="nucleotide sequence ID" value="NZ_CP058215.1"/>
</dbReference>
<gene>
    <name evidence="3" type="ORF">HWN40_01350</name>
</gene>
<dbReference type="OrthoDB" id="125091at2157"/>
<dbReference type="GeneID" id="55820279"/>
<evidence type="ECO:0000256" key="1">
    <source>
        <dbReference type="SAM" id="MobiDB-lite"/>
    </source>
</evidence>
<dbReference type="InterPro" id="IPR011042">
    <property type="entry name" value="6-blade_b-propeller_TolB-like"/>
</dbReference>
<reference evidence="3 4" key="1">
    <citation type="submission" date="2020-06" db="EMBL/GenBank/DDBJ databases">
        <title>Methanolobus halotolerans sp. nov., isolated from a saline lake Tus in Siberia.</title>
        <authorList>
            <person name="Shen Y."/>
            <person name="Chen S.-C."/>
            <person name="Lai M.-C."/>
            <person name="Huang H.-H."/>
            <person name="Chiu H.-H."/>
            <person name="Tang S.-L."/>
            <person name="Rogozin D.Y."/>
            <person name="Degermendzhy A.G."/>
        </authorList>
    </citation>
    <scope>NUCLEOTIDE SEQUENCE [LARGE SCALE GENOMIC DNA]</scope>
    <source>
        <strain evidence="3 4">DSM 21339</strain>
    </source>
</reference>
<feature type="transmembrane region" description="Helical" evidence="2">
    <location>
        <begin position="265"/>
        <end position="285"/>
    </location>
</feature>
<name>A0A7D5E5I0_9EURY</name>